<dbReference type="Gene3D" id="1.20.120.450">
    <property type="entry name" value="dinb family like domain"/>
    <property type="match status" value="1"/>
</dbReference>
<evidence type="ECO:0000313" key="1">
    <source>
        <dbReference type="EMBL" id="GGA29872.1"/>
    </source>
</evidence>
<protein>
    <recommendedName>
        <fullName evidence="3">DUF1993 domain-containing protein</fullName>
    </recommendedName>
</protein>
<organism evidence="1 2">
    <name type="scientific">Hafnia psychrotolerans</name>
    <dbReference type="NCBI Taxonomy" id="1477018"/>
    <lineage>
        <taxon>Bacteria</taxon>
        <taxon>Pseudomonadati</taxon>
        <taxon>Pseudomonadota</taxon>
        <taxon>Gammaproteobacteria</taxon>
        <taxon>Enterobacterales</taxon>
        <taxon>Hafniaceae</taxon>
        <taxon>Hafnia</taxon>
    </lineage>
</organism>
<accession>A0ABQ1FTV1</accession>
<gene>
    <name evidence="1" type="ORF">GCM10011328_00430</name>
</gene>
<dbReference type="Pfam" id="PF09351">
    <property type="entry name" value="DUF1993"/>
    <property type="match status" value="1"/>
</dbReference>
<dbReference type="Proteomes" id="UP000627464">
    <property type="component" value="Unassembled WGS sequence"/>
</dbReference>
<dbReference type="PANTHER" id="PTHR36922">
    <property type="entry name" value="BLL2446 PROTEIN"/>
    <property type="match status" value="1"/>
</dbReference>
<dbReference type="SUPFAM" id="SSF109854">
    <property type="entry name" value="DinB/YfiT-like putative metalloenzymes"/>
    <property type="match status" value="1"/>
</dbReference>
<dbReference type="EMBL" id="BMFZ01000001">
    <property type="protein sequence ID" value="GGA29872.1"/>
    <property type="molecule type" value="Genomic_DNA"/>
</dbReference>
<name>A0ABQ1FTV1_9GAMM</name>
<sequence>MSASLYGSTAVQFVRGLHTLSALLEKGAAWAQENGTSEETLLNSRLAEDMYPLVRQVQIVSDVSKGAVARLAGVTPPAMEDTETSFVDLQARIAKTIRFIESVKADQLDGDDSRPISVKGRNHELNFTAHSYIMSFAVPNFYFHITTAYNILRHLGVTLGKSDFIGEIK</sequence>
<proteinExistence type="predicted"/>
<dbReference type="PANTHER" id="PTHR36922:SF1">
    <property type="entry name" value="DUF1993 DOMAIN-CONTAINING PROTEIN"/>
    <property type="match status" value="1"/>
</dbReference>
<reference evidence="2" key="1">
    <citation type="journal article" date="2019" name="Int. J. Syst. Evol. Microbiol.">
        <title>The Global Catalogue of Microorganisms (GCM) 10K type strain sequencing project: providing services to taxonomists for standard genome sequencing and annotation.</title>
        <authorList>
            <consortium name="The Broad Institute Genomics Platform"/>
            <consortium name="The Broad Institute Genome Sequencing Center for Infectious Disease"/>
            <person name="Wu L."/>
            <person name="Ma J."/>
        </authorList>
    </citation>
    <scope>NUCLEOTIDE SEQUENCE [LARGE SCALE GENOMIC DNA]</scope>
    <source>
        <strain evidence="2">CGMCC 1.12806</strain>
    </source>
</reference>
<evidence type="ECO:0000313" key="2">
    <source>
        <dbReference type="Proteomes" id="UP000627464"/>
    </source>
</evidence>
<dbReference type="InterPro" id="IPR034660">
    <property type="entry name" value="DinB/YfiT-like"/>
</dbReference>
<keyword evidence="2" id="KW-1185">Reference proteome</keyword>
<evidence type="ECO:0008006" key="3">
    <source>
        <dbReference type="Google" id="ProtNLM"/>
    </source>
</evidence>
<comment type="caution">
    <text evidence="1">The sequence shown here is derived from an EMBL/GenBank/DDBJ whole genome shotgun (WGS) entry which is preliminary data.</text>
</comment>
<dbReference type="RefSeq" id="WP_188469249.1">
    <property type="nucleotide sequence ID" value="NZ_BMFZ01000001.1"/>
</dbReference>
<dbReference type="InterPro" id="IPR018531">
    <property type="entry name" value="DUF1993"/>
</dbReference>